<keyword evidence="6" id="KW-0999">Mitochondrion inner membrane</keyword>
<evidence type="ECO:0000256" key="6">
    <source>
        <dbReference type="ARBA" id="ARBA00022792"/>
    </source>
</evidence>
<dbReference type="PANTHER" id="PTHR46131:SF1">
    <property type="entry name" value="SD08549P"/>
    <property type="match status" value="1"/>
</dbReference>
<dbReference type="AlphaFoldDB" id="A0AAF3ETQ0"/>
<feature type="repeat" description="Solcar" evidence="10">
    <location>
        <begin position="107"/>
        <end position="188"/>
    </location>
</feature>
<evidence type="ECO:0000256" key="1">
    <source>
        <dbReference type="ARBA" id="ARBA00004448"/>
    </source>
</evidence>
<keyword evidence="5" id="KW-0677">Repeat</keyword>
<dbReference type="Proteomes" id="UP000887575">
    <property type="component" value="Unassembled WGS sequence"/>
</dbReference>
<evidence type="ECO:0000256" key="3">
    <source>
        <dbReference type="ARBA" id="ARBA00022448"/>
    </source>
</evidence>
<keyword evidence="3 11" id="KW-0813">Transport</keyword>
<dbReference type="Gene3D" id="1.50.40.10">
    <property type="entry name" value="Mitochondrial carrier domain"/>
    <property type="match status" value="1"/>
</dbReference>
<keyword evidence="4 10" id="KW-0812">Transmembrane</keyword>
<evidence type="ECO:0008006" key="14">
    <source>
        <dbReference type="Google" id="ProtNLM"/>
    </source>
</evidence>
<dbReference type="SUPFAM" id="SSF103506">
    <property type="entry name" value="Mitochondrial carrier"/>
    <property type="match status" value="1"/>
</dbReference>
<dbReference type="InterPro" id="IPR018108">
    <property type="entry name" value="MCP_transmembrane"/>
</dbReference>
<organism evidence="12 13">
    <name type="scientific">Mesorhabditis belari</name>
    <dbReference type="NCBI Taxonomy" id="2138241"/>
    <lineage>
        <taxon>Eukaryota</taxon>
        <taxon>Metazoa</taxon>
        <taxon>Ecdysozoa</taxon>
        <taxon>Nematoda</taxon>
        <taxon>Chromadorea</taxon>
        <taxon>Rhabditida</taxon>
        <taxon>Rhabditina</taxon>
        <taxon>Rhabditomorpha</taxon>
        <taxon>Rhabditoidea</taxon>
        <taxon>Rhabditidae</taxon>
        <taxon>Mesorhabditinae</taxon>
        <taxon>Mesorhabditis</taxon>
    </lineage>
</organism>
<proteinExistence type="inferred from homology"/>
<evidence type="ECO:0000256" key="2">
    <source>
        <dbReference type="ARBA" id="ARBA00006375"/>
    </source>
</evidence>
<keyword evidence="8" id="KW-0496">Mitochondrion</keyword>
<sequence length="291" mass="32613">MNTQKANDERRYHALEFGCGWGAGCIETCIVYPATKVSFRQQVHGYNVLGAIREIRAEGISLLYRGLLPPLLMRTTSRAVMFGLYDNFLTHFGGAKYTRGSSLFTVERAKAAFLAGACEASLAPLERIQVLLQADKYHKEFKNTGDAAAKIFKYYGIREYYRGISLVIARNGLSNILYFNLREPFKMFILDKSKIEGHTALHLISDFLSGALLGATISTIFFPLNVIKNNVQSEMGPGAQSPIKVFLRLLRERGRITELYRGVHVNAFRSLCGWGITTSAYEALIRLFTSN</sequence>
<dbReference type="Pfam" id="PF00153">
    <property type="entry name" value="Mito_carr"/>
    <property type="match status" value="3"/>
</dbReference>
<keyword evidence="7" id="KW-1133">Transmembrane helix</keyword>
<protein>
    <recommendedName>
        <fullName evidence="14">Mitochondrial carrier protein</fullName>
    </recommendedName>
</protein>
<dbReference type="GO" id="GO:0005743">
    <property type="term" value="C:mitochondrial inner membrane"/>
    <property type="evidence" value="ECO:0007669"/>
    <property type="project" value="UniProtKB-SubCell"/>
</dbReference>
<keyword evidence="9 10" id="KW-0472">Membrane</keyword>
<dbReference type="InterPro" id="IPR052465">
    <property type="entry name" value="Mito_NAD+_Carrier"/>
</dbReference>
<evidence type="ECO:0000256" key="5">
    <source>
        <dbReference type="ARBA" id="ARBA00022737"/>
    </source>
</evidence>
<accession>A0AAF3ETQ0</accession>
<feature type="repeat" description="Solcar" evidence="10">
    <location>
        <begin position="11"/>
        <end position="91"/>
    </location>
</feature>
<comment type="similarity">
    <text evidence="2 11">Belongs to the mitochondrial carrier (TC 2.A.29) family.</text>
</comment>
<evidence type="ECO:0000256" key="8">
    <source>
        <dbReference type="ARBA" id="ARBA00023128"/>
    </source>
</evidence>
<evidence type="ECO:0000313" key="13">
    <source>
        <dbReference type="WBParaSite" id="MBELARI_LOCUS17542"/>
    </source>
</evidence>
<dbReference type="GO" id="GO:0051724">
    <property type="term" value="F:NAD transmembrane transporter activity"/>
    <property type="evidence" value="ECO:0007669"/>
    <property type="project" value="TreeGrafter"/>
</dbReference>
<keyword evidence="12" id="KW-1185">Reference proteome</keyword>
<reference evidence="13" key="1">
    <citation type="submission" date="2024-02" db="UniProtKB">
        <authorList>
            <consortium name="WormBaseParasite"/>
        </authorList>
    </citation>
    <scope>IDENTIFICATION</scope>
</reference>
<dbReference type="PANTHER" id="PTHR46131">
    <property type="entry name" value="SD08549P"/>
    <property type="match status" value="1"/>
</dbReference>
<name>A0AAF3ETQ0_9BILA</name>
<dbReference type="PROSITE" id="PS50920">
    <property type="entry name" value="SOLCAR"/>
    <property type="match status" value="2"/>
</dbReference>
<comment type="subcellular location">
    <subcellularLocation>
        <location evidence="1">Mitochondrion inner membrane</location>
        <topology evidence="1">Multi-pass membrane protein</topology>
    </subcellularLocation>
</comment>
<evidence type="ECO:0000256" key="7">
    <source>
        <dbReference type="ARBA" id="ARBA00022989"/>
    </source>
</evidence>
<evidence type="ECO:0000256" key="4">
    <source>
        <dbReference type="ARBA" id="ARBA00022692"/>
    </source>
</evidence>
<dbReference type="WBParaSite" id="MBELARI_LOCUS17542">
    <property type="protein sequence ID" value="MBELARI_LOCUS17542"/>
    <property type="gene ID" value="MBELARI_LOCUS17542"/>
</dbReference>
<evidence type="ECO:0000256" key="11">
    <source>
        <dbReference type="RuleBase" id="RU000488"/>
    </source>
</evidence>
<evidence type="ECO:0000256" key="10">
    <source>
        <dbReference type="PROSITE-ProRule" id="PRU00282"/>
    </source>
</evidence>
<dbReference type="InterPro" id="IPR023395">
    <property type="entry name" value="MCP_dom_sf"/>
</dbReference>
<evidence type="ECO:0000313" key="12">
    <source>
        <dbReference type="Proteomes" id="UP000887575"/>
    </source>
</evidence>
<evidence type="ECO:0000256" key="9">
    <source>
        <dbReference type="ARBA" id="ARBA00023136"/>
    </source>
</evidence>